<dbReference type="GO" id="GO:0007015">
    <property type="term" value="P:actin filament organization"/>
    <property type="evidence" value="ECO:0007669"/>
    <property type="project" value="EnsemblFungi"/>
</dbReference>
<dbReference type="GO" id="GO:0038066">
    <property type="term" value="P:p38MAPK cascade"/>
    <property type="evidence" value="ECO:0007669"/>
    <property type="project" value="EnsemblFungi"/>
</dbReference>
<dbReference type="Gene3D" id="3.30.200.20">
    <property type="entry name" value="Phosphorylase Kinase, domain 1"/>
    <property type="match status" value="2"/>
</dbReference>
<dbReference type="Gene3D" id="1.10.510.10">
    <property type="entry name" value="Transferase(Phosphotransferase) domain 1"/>
    <property type="match status" value="1"/>
</dbReference>
<dbReference type="SMART" id="SM00220">
    <property type="entry name" value="S_TKc"/>
    <property type="match status" value="1"/>
</dbReference>
<gene>
    <name evidence="9" type="ORF">AAL_04402</name>
</gene>
<organism evidence="9 10">
    <name type="scientific">Moelleriella libera RCEF 2490</name>
    <dbReference type="NCBI Taxonomy" id="1081109"/>
    <lineage>
        <taxon>Eukaryota</taxon>
        <taxon>Fungi</taxon>
        <taxon>Dikarya</taxon>
        <taxon>Ascomycota</taxon>
        <taxon>Pezizomycotina</taxon>
        <taxon>Sordariomycetes</taxon>
        <taxon>Hypocreomycetidae</taxon>
        <taxon>Hypocreales</taxon>
        <taxon>Clavicipitaceae</taxon>
        <taxon>Moelleriella</taxon>
    </lineage>
</organism>
<evidence type="ECO:0000259" key="8">
    <source>
        <dbReference type="PROSITE" id="PS50011"/>
    </source>
</evidence>
<dbReference type="PANTHER" id="PTHR48013:SF25">
    <property type="entry name" value="MAP KINASE KINASE PBS2"/>
    <property type="match status" value="1"/>
</dbReference>
<reference evidence="9 10" key="1">
    <citation type="journal article" date="2016" name="Genome Biol. Evol.">
        <title>Divergent and convergent evolution of fungal pathogenicity.</title>
        <authorList>
            <person name="Shang Y."/>
            <person name="Xiao G."/>
            <person name="Zheng P."/>
            <person name="Cen K."/>
            <person name="Zhan S."/>
            <person name="Wang C."/>
        </authorList>
    </citation>
    <scope>NUCLEOTIDE SEQUENCE [LARGE SCALE GENOMIC DNA]</scope>
    <source>
        <strain evidence="9 10">RCEF 2490</strain>
    </source>
</reference>
<feature type="compositionally biased region" description="Low complexity" evidence="7">
    <location>
        <begin position="180"/>
        <end position="190"/>
    </location>
</feature>
<feature type="domain" description="Protein kinase" evidence="8">
    <location>
        <begin position="261"/>
        <end position="564"/>
    </location>
</feature>
<dbReference type="Proteomes" id="UP000078544">
    <property type="component" value="Unassembled WGS sequence"/>
</dbReference>
<dbReference type="GO" id="GO:0005634">
    <property type="term" value="C:nucleus"/>
    <property type="evidence" value="ECO:0007669"/>
    <property type="project" value="EnsemblFungi"/>
</dbReference>
<dbReference type="EMBL" id="AZGY01000008">
    <property type="protein sequence ID" value="KZZ96106.1"/>
    <property type="molecule type" value="Genomic_DNA"/>
</dbReference>
<dbReference type="GO" id="GO:0005934">
    <property type="term" value="C:cellular bud tip"/>
    <property type="evidence" value="ECO:0007669"/>
    <property type="project" value="EnsemblFungi"/>
</dbReference>
<dbReference type="OrthoDB" id="10252354at2759"/>
<dbReference type="GO" id="GO:0004708">
    <property type="term" value="F:MAP kinase kinase activity"/>
    <property type="evidence" value="ECO:0007669"/>
    <property type="project" value="UniProtKB-EC"/>
</dbReference>
<evidence type="ECO:0000256" key="6">
    <source>
        <dbReference type="ARBA" id="ARBA00038999"/>
    </source>
</evidence>
<keyword evidence="1" id="KW-0808">Transferase</keyword>
<dbReference type="GO" id="GO:0005524">
    <property type="term" value="F:ATP binding"/>
    <property type="evidence" value="ECO:0007669"/>
    <property type="project" value="UniProtKB-KW"/>
</dbReference>
<dbReference type="GO" id="GO:0005078">
    <property type="term" value="F:MAP-kinase scaffold activity"/>
    <property type="evidence" value="ECO:0007669"/>
    <property type="project" value="EnsemblFungi"/>
</dbReference>
<dbReference type="FunFam" id="1.10.510.10:FF:000433">
    <property type="entry name" value="MAP kinase kinase PBS2"/>
    <property type="match status" value="1"/>
</dbReference>
<feature type="compositionally biased region" description="Polar residues" evidence="7">
    <location>
        <begin position="199"/>
        <end position="208"/>
    </location>
</feature>
<dbReference type="GO" id="GO:1990315">
    <property type="term" value="C:Mcs4 RR-MAPKKK complex"/>
    <property type="evidence" value="ECO:0007669"/>
    <property type="project" value="EnsemblFungi"/>
</dbReference>
<dbReference type="GO" id="GO:0007232">
    <property type="term" value="P:osmosensory signaling pathway via Sho1 osmosensor"/>
    <property type="evidence" value="ECO:0007669"/>
    <property type="project" value="EnsemblFungi"/>
</dbReference>
<dbReference type="AlphaFoldDB" id="A0A168C3Q7"/>
<keyword evidence="3 9" id="KW-0418">Kinase</keyword>
<keyword evidence="4" id="KW-0067">ATP-binding</keyword>
<dbReference type="STRING" id="1081109.A0A168C3Q7"/>
<feature type="compositionally biased region" description="Polar residues" evidence="7">
    <location>
        <begin position="55"/>
        <end position="69"/>
    </location>
</feature>
<dbReference type="GO" id="GO:0004596">
    <property type="term" value="F:protein-N-terminal amino-acid acetyltransferase activity"/>
    <property type="evidence" value="ECO:0007669"/>
    <property type="project" value="EnsemblFungi"/>
</dbReference>
<dbReference type="GO" id="GO:0006606">
    <property type="term" value="P:protein import into nucleus"/>
    <property type="evidence" value="ECO:0007669"/>
    <property type="project" value="EnsemblFungi"/>
</dbReference>
<evidence type="ECO:0000256" key="2">
    <source>
        <dbReference type="ARBA" id="ARBA00022741"/>
    </source>
</evidence>
<evidence type="ECO:0000256" key="5">
    <source>
        <dbReference type="ARBA" id="ARBA00038035"/>
    </source>
</evidence>
<keyword evidence="10" id="KW-1185">Reference proteome</keyword>
<accession>A0A168C3Q7</accession>
<feature type="compositionally biased region" description="Low complexity" evidence="7">
    <location>
        <begin position="113"/>
        <end position="128"/>
    </location>
</feature>
<dbReference type="InterPro" id="IPR011009">
    <property type="entry name" value="Kinase-like_dom_sf"/>
</dbReference>
<dbReference type="SUPFAM" id="SSF56112">
    <property type="entry name" value="Protein kinase-like (PK-like)"/>
    <property type="match status" value="1"/>
</dbReference>
<dbReference type="GO" id="GO:0005935">
    <property type="term" value="C:cellular bud neck"/>
    <property type="evidence" value="ECO:0007669"/>
    <property type="project" value="EnsemblFungi"/>
</dbReference>
<protein>
    <recommendedName>
        <fullName evidence="6">mitogen-activated protein kinase kinase</fullName>
        <ecNumber evidence="6">2.7.12.2</ecNumber>
    </recommendedName>
</protein>
<sequence>MSGAGAIPATPDELERPQGHDTLAVPGVDANSANTEATSCQAGDADKSKRLPSLRSVSDPPNMNPNSTAKGVLGRARNPSNTPSASSPLAAGATSNDVMARARALHQSRMGLPPMSSSPNSPSPSFSGSGQGRNGFPGLALPPTNLHRPSAVPHPRSDSALTPSLSERRAKKFGLKLPEAGSGAATTSGGHKPPRLSDITGNLPTGGQKTNGGALGSKLDDFKKYIDADKGWITFDGAATITKTGVNFANGQTFTISLDEIQTLGELGKGNYGTVYKVRHAKPTAPRFGQGLSGARLQHSVSDTQVMTESSQTAAGGVDADGTTGKLMAMKEIRLELDDAKFSTILKELVILHECVSPYIIDFYGAFFQEGAVYMCIEYMDGGSIDKLYAGGIPESVLRKITYSTVMGLKSLKDEHNIIHRDVKPTNILVNTRGQVKICDFGVSGNLVASIAKTNIGCQSYMAPERISGGGMAAPGTSDGTYSVQSDIWSLGLTIIECAMGRYPYPPEVSSTIFSQLSAIVEGDPPDLPKEGYSDTAQGFVTSCLHKIPKMRATYAMLLNHPWLQSFSKPETITEEAEEGEEAEKVAEAVGQMRLGGDSTDDDEVAEWVKGALAGGGARTGNKARPALHAAPLDSVSPISSPVVDDAAGS</sequence>
<evidence type="ECO:0000313" key="10">
    <source>
        <dbReference type="Proteomes" id="UP000078544"/>
    </source>
</evidence>
<dbReference type="InterPro" id="IPR000719">
    <property type="entry name" value="Prot_kinase_dom"/>
</dbReference>
<evidence type="ECO:0000256" key="7">
    <source>
        <dbReference type="SAM" id="MobiDB-lite"/>
    </source>
</evidence>
<dbReference type="PROSITE" id="PS50011">
    <property type="entry name" value="PROTEIN_KINASE_DOM"/>
    <property type="match status" value="1"/>
</dbReference>
<name>A0A168C3Q7_9HYPO</name>
<dbReference type="InterPro" id="IPR008271">
    <property type="entry name" value="Ser/Thr_kinase_AS"/>
</dbReference>
<comment type="caution">
    <text evidence="9">The sequence shown here is derived from an EMBL/GenBank/DDBJ whole genome shotgun (WGS) entry which is preliminary data.</text>
</comment>
<feature type="compositionally biased region" description="Polar residues" evidence="7">
    <location>
        <begin position="31"/>
        <end position="41"/>
    </location>
</feature>
<keyword evidence="2" id="KW-0547">Nucleotide-binding</keyword>
<dbReference type="GO" id="GO:0010971">
    <property type="term" value="P:positive regulation of G2/M transition of mitotic cell cycle"/>
    <property type="evidence" value="ECO:0007669"/>
    <property type="project" value="EnsemblFungi"/>
</dbReference>
<dbReference type="Pfam" id="PF00069">
    <property type="entry name" value="Pkinase"/>
    <property type="match status" value="1"/>
</dbReference>
<evidence type="ECO:0000256" key="1">
    <source>
        <dbReference type="ARBA" id="ARBA00022679"/>
    </source>
</evidence>
<dbReference type="EC" id="2.7.12.2" evidence="6"/>
<dbReference type="PANTHER" id="PTHR48013">
    <property type="entry name" value="DUAL SPECIFICITY MITOGEN-ACTIVATED PROTEIN KINASE KINASE 5-RELATED"/>
    <property type="match status" value="1"/>
</dbReference>
<evidence type="ECO:0000256" key="4">
    <source>
        <dbReference type="ARBA" id="ARBA00022840"/>
    </source>
</evidence>
<dbReference type="GO" id="GO:0031416">
    <property type="term" value="C:NatB complex"/>
    <property type="evidence" value="ECO:0007669"/>
    <property type="project" value="EnsemblFungi"/>
</dbReference>
<feature type="compositionally biased region" description="Polar residues" evidence="7">
    <location>
        <begin position="78"/>
        <end position="97"/>
    </location>
</feature>
<dbReference type="GO" id="GO:0071474">
    <property type="term" value="P:cellular hyperosmotic response"/>
    <property type="evidence" value="ECO:0007669"/>
    <property type="project" value="EnsemblFungi"/>
</dbReference>
<evidence type="ECO:0000313" key="9">
    <source>
        <dbReference type="EMBL" id="KZZ96106.1"/>
    </source>
</evidence>
<proteinExistence type="inferred from homology"/>
<feature type="region of interest" description="Disordered" evidence="7">
    <location>
        <begin position="1"/>
        <end position="216"/>
    </location>
</feature>
<dbReference type="GO" id="GO:0016239">
    <property type="term" value="P:positive regulation of macroautophagy"/>
    <property type="evidence" value="ECO:0007669"/>
    <property type="project" value="EnsemblFungi"/>
</dbReference>
<dbReference type="PROSITE" id="PS00108">
    <property type="entry name" value="PROTEIN_KINASE_ST"/>
    <property type="match status" value="1"/>
</dbReference>
<evidence type="ECO:0000256" key="3">
    <source>
        <dbReference type="ARBA" id="ARBA00022777"/>
    </source>
</evidence>
<comment type="similarity">
    <text evidence="5">Belongs to the protein kinase superfamily. STE Ser/Thr protein kinase family. MAP kinase kinase subfamily.</text>
</comment>